<evidence type="ECO:0000313" key="2">
    <source>
        <dbReference type="Proteomes" id="UP000481043"/>
    </source>
</evidence>
<dbReference type="Proteomes" id="UP000481043">
    <property type="component" value="Unassembled WGS sequence"/>
</dbReference>
<dbReference type="EMBL" id="JAAIWM010000001">
    <property type="protein sequence ID" value="NEY70726.1"/>
    <property type="molecule type" value="Genomic_DNA"/>
</dbReference>
<protein>
    <submittedName>
        <fullName evidence="1">Uncharacterized protein</fullName>
    </submittedName>
</protein>
<reference evidence="1 2" key="1">
    <citation type="submission" date="2020-02" db="EMBL/GenBank/DDBJ databases">
        <title>Bacillus aquiflavi sp. nov., isolated from yellow water of strong flavor Chinese baijiu in Yibin region of China.</title>
        <authorList>
            <person name="Xie J."/>
        </authorList>
    </citation>
    <scope>NUCLEOTIDE SEQUENCE [LARGE SCALE GENOMIC DNA]</scope>
    <source>
        <strain evidence="1 2">SA4</strain>
    </source>
</reference>
<proteinExistence type="predicted"/>
<name>A0A6M0Q308_9BACI</name>
<gene>
    <name evidence="1" type="ORF">G4D63_03125</name>
</gene>
<evidence type="ECO:0000313" key="1">
    <source>
        <dbReference type="EMBL" id="NEY70726.1"/>
    </source>
</evidence>
<sequence length="45" mass="4989">MVVTIPRINTNGTLTAMTSDAGKLLNMMEAESCERVITHLFDIFC</sequence>
<organism evidence="1 2">
    <name type="scientific">Bacillus mesophilus</name>
    <dbReference type="NCBI Taxonomy" id="1808955"/>
    <lineage>
        <taxon>Bacteria</taxon>
        <taxon>Bacillati</taxon>
        <taxon>Bacillota</taxon>
        <taxon>Bacilli</taxon>
        <taxon>Bacillales</taxon>
        <taxon>Bacillaceae</taxon>
        <taxon>Bacillus</taxon>
    </lineage>
</organism>
<dbReference type="AlphaFoldDB" id="A0A6M0Q308"/>
<comment type="caution">
    <text evidence="1">The sequence shown here is derived from an EMBL/GenBank/DDBJ whole genome shotgun (WGS) entry which is preliminary data.</text>
</comment>
<dbReference type="RefSeq" id="WP_163177603.1">
    <property type="nucleotide sequence ID" value="NZ_JAAIWM010000001.1"/>
</dbReference>
<keyword evidence="2" id="KW-1185">Reference proteome</keyword>
<accession>A0A6M0Q308</accession>